<dbReference type="Gene3D" id="3.30.70.100">
    <property type="match status" value="1"/>
</dbReference>
<protein>
    <recommendedName>
        <fullName evidence="3 5">acylphosphatase</fullName>
        <ecNumber evidence="2 5">3.6.1.7</ecNumber>
    </recommendedName>
</protein>
<comment type="catalytic activity">
    <reaction evidence="4 5">
        <text>an acyl phosphate + H2O = a carboxylate + phosphate + H(+)</text>
        <dbReference type="Rhea" id="RHEA:14965"/>
        <dbReference type="ChEBI" id="CHEBI:15377"/>
        <dbReference type="ChEBI" id="CHEBI:15378"/>
        <dbReference type="ChEBI" id="CHEBI:29067"/>
        <dbReference type="ChEBI" id="CHEBI:43474"/>
        <dbReference type="ChEBI" id="CHEBI:59918"/>
        <dbReference type="EC" id="3.6.1.7"/>
    </reaction>
</comment>
<organism evidence="8 9">
    <name type="scientific">Solilutibacter tolerans</name>
    <dbReference type="NCBI Taxonomy" id="1604334"/>
    <lineage>
        <taxon>Bacteria</taxon>
        <taxon>Pseudomonadati</taxon>
        <taxon>Pseudomonadota</taxon>
        <taxon>Gammaproteobacteria</taxon>
        <taxon>Lysobacterales</taxon>
        <taxon>Lysobacteraceae</taxon>
        <taxon>Solilutibacter</taxon>
    </lineage>
</organism>
<keyword evidence="5" id="KW-0378">Hydrolase</keyword>
<sequence length="90" mass="9381">MPAARFLISGKVQGVWFRASTLKQAEQLGLGACHATNLVNGGVEVLAVGDVASLDALQAWLHEGPPLAHVDHVAREDVEADGVPVGFNIA</sequence>
<feature type="active site" evidence="5">
    <location>
        <position position="18"/>
    </location>
</feature>
<dbReference type="InterPro" id="IPR017968">
    <property type="entry name" value="Acylphosphatase_CS"/>
</dbReference>
<dbReference type="PROSITE" id="PS51160">
    <property type="entry name" value="ACYLPHOSPHATASE_3"/>
    <property type="match status" value="1"/>
</dbReference>
<gene>
    <name evidence="8" type="ORF">SAMN05421546_1424</name>
</gene>
<dbReference type="GO" id="GO:0003998">
    <property type="term" value="F:acylphosphatase activity"/>
    <property type="evidence" value="ECO:0007669"/>
    <property type="project" value="UniProtKB-EC"/>
</dbReference>
<dbReference type="STRING" id="1604334.SAMN05421546_1424"/>
<keyword evidence="9" id="KW-1185">Reference proteome</keyword>
<evidence type="ECO:0000256" key="3">
    <source>
        <dbReference type="ARBA" id="ARBA00015991"/>
    </source>
</evidence>
<dbReference type="AlphaFoldDB" id="A0A1N6TND5"/>
<dbReference type="SUPFAM" id="SSF54975">
    <property type="entry name" value="Acylphosphatase/BLUF domain-like"/>
    <property type="match status" value="1"/>
</dbReference>
<dbReference type="EMBL" id="FTLW01000003">
    <property type="protein sequence ID" value="SIQ54869.1"/>
    <property type="molecule type" value="Genomic_DNA"/>
</dbReference>
<dbReference type="PROSITE" id="PS00150">
    <property type="entry name" value="ACYLPHOSPHATASE_1"/>
    <property type="match status" value="1"/>
</dbReference>
<dbReference type="OrthoDB" id="5295388at2"/>
<evidence type="ECO:0000256" key="4">
    <source>
        <dbReference type="ARBA" id="ARBA00047645"/>
    </source>
</evidence>
<dbReference type="RefSeq" id="WP_076586729.1">
    <property type="nucleotide sequence ID" value="NZ_FTLW01000003.1"/>
</dbReference>
<evidence type="ECO:0000313" key="9">
    <source>
        <dbReference type="Proteomes" id="UP000241788"/>
    </source>
</evidence>
<feature type="domain" description="Acylphosphatase-like" evidence="7">
    <location>
        <begin position="3"/>
        <end position="90"/>
    </location>
</feature>
<accession>A0A1N6TND5</accession>
<evidence type="ECO:0000259" key="7">
    <source>
        <dbReference type="PROSITE" id="PS51160"/>
    </source>
</evidence>
<dbReference type="InterPro" id="IPR001792">
    <property type="entry name" value="Acylphosphatase-like_dom"/>
</dbReference>
<dbReference type="InterPro" id="IPR036046">
    <property type="entry name" value="Acylphosphatase-like_dom_sf"/>
</dbReference>
<proteinExistence type="inferred from homology"/>
<evidence type="ECO:0000256" key="5">
    <source>
        <dbReference type="PROSITE-ProRule" id="PRU00520"/>
    </source>
</evidence>
<dbReference type="Proteomes" id="UP000241788">
    <property type="component" value="Unassembled WGS sequence"/>
</dbReference>
<evidence type="ECO:0000313" key="8">
    <source>
        <dbReference type="EMBL" id="SIQ54869.1"/>
    </source>
</evidence>
<feature type="active site" evidence="5">
    <location>
        <position position="37"/>
    </location>
</feature>
<evidence type="ECO:0000256" key="6">
    <source>
        <dbReference type="RuleBase" id="RU004168"/>
    </source>
</evidence>
<comment type="similarity">
    <text evidence="1 6">Belongs to the acylphosphatase family.</text>
</comment>
<reference evidence="9" key="1">
    <citation type="submission" date="2017-01" db="EMBL/GenBank/DDBJ databases">
        <authorList>
            <person name="Varghese N."/>
            <person name="Submissions S."/>
        </authorList>
    </citation>
    <scope>NUCLEOTIDE SEQUENCE [LARGE SCALE GENOMIC DNA]</scope>
    <source>
        <strain evidence="9">UM1</strain>
    </source>
</reference>
<dbReference type="InterPro" id="IPR020456">
    <property type="entry name" value="Acylphosphatase"/>
</dbReference>
<evidence type="ECO:0000256" key="1">
    <source>
        <dbReference type="ARBA" id="ARBA00005614"/>
    </source>
</evidence>
<dbReference type="Pfam" id="PF00708">
    <property type="entry name" value="Acylphosphatase"/>
    <property type="match status" value="1"/>
</dbReference>
<dbReference type="EC" id="3.6.1.7" evidence="2 5"/>
<evidence type="ECO:0000256" key="2">
    <source>
        <dbReference type="ARBA" id="ARBA00012150"/>
    </source>
</evidence>
<dbReference type="PANTHER" id="PTHR47268">
    <property type="entry name" value="ACYLPHOSPHATASE"/>
    <property type="match status" value="1"/>
</dbReference>
<dbReference type="PANTHER" id="PTHR47268:SF4">
    <property type="entry name" value="ACYLPHOSPHATASE"/>
    <property type="match status" value="1"/>
</dbReference>
<name>A0A1N6TND5_9GAMM</name>